<evidence type="ECO:0000256" key="1">
    <source>
        <dbReference type="SAM" id="MobiDB-lite"/>
    </source>
</evidence>
<dbReference type="KEGG" id="bany:112046243"/>
<organism evidence="2 3">
    <name type="scientific">Bicyclus anynana</name>
    <name type="common">Squinting bush brown butterfly</name>
    <dbReference type="NCBI Taxonomy" id="110368"/>
    <lineage>
        <taxon>Eukaryota</taxon>
        <taxon>Metazoa</taxon>
        <taxon>Ecdysozoa</taxon>
        <taxon>Arthropoda</taxon>
        <taxon>Hexapoda</taxon>
        <taxon>Insecta</taxon>
        <taxon>Pterygota</taxon>
        <taxon>Neoptera</taxon>
        <taxon>Endopterygota</taxon>
        <taxon>Lepidoptera</taxon>
        <taxon>Glossata</taxon>
        <taxon>Ditrysia</taxon>
        <taxon>Papilionoidea</taxon>
        <taxon>Nymphalidae</taxon>
        <taxon>Satyrinae</taxon>
        <taxon>Satyrini</taxon>
        <taxon>Mycalesina</taxon>
        <taxon>Bicyclus</taxon>
    </lineage>
</organism>
<dbReference type="InterPro" id="IPR009003">
    <property type="entry name" value="Peptidase_S1_PA"/>
</dbReference>
<dbReference type="Gene3D" id="2.40.10.10">
    <property type="entry name" value="Trypsin-like serine proteases"/>
    <property type="match status" value="1"/>
</dbReference>
<evidence type="ECO:0000313" key="2">
    <source>
        <dbReference type="Proteomes" id="UP001652582"/>
    </source>
</evidence>
<dbReference type="OrthoDB" id="7439147at2759"/>
<proteinExistence type="predicted"/>
<gene>
    <name evidence="3" type="primary">LOC112046243</name>
</gene>
<dbReference type="RefSeq" id="XP_023938587.2">
    <property type="nucleotide sequence ID" value="XM_024082819.2"/>
</dbReference>
<sequence length="159" mass="18350">MNQRDRRETRGTMSYFRNGWRRKMGKQQNELMFEDFGFVNMQACQKMLHGSGASSLYKINKREEFLCYNSERRYITEDDAGAPALRKGRLVAVTVGGVDFEGEHVAVGMKMICFCSWIAENLPKKNGPELQCCKNCCDSSTEETETKKSKKHTRKKKKL</sequence>
<reference evidence="3" key="1">
    <citation type="submission" date="2025-08" db="UniProtKB">
        <authorList>
            <consortium name="RefSeq"/>
        </authorList>
    </citation>
    <scope>IDENTIFICATION</scope>
</reference>
<dbReference type="SUPFAM" id="SSF50494">
    <property type="entry name" value="Trypsin-like serine proteases"/>
    <property type="match status" value="1"/>
</dbReference>
<dbReference type="InterPro" id="IPR043504">
    <property type="entry name" value="Peptidase_S1_PA_chymotrypsin"/>
</dbReference>
<dbReference type="GeneID" id="112046243"/>
<dbReference type="AlphaFoldDB" id="A0A6J1N097"/>
<dbReference type="GO" id="GO:0006508">
    <property type="term" value="P:proteolysis"/>
    <property type="evidence" value="ECO:0007669"/>
    <property type="project" value="InterPro"/>
</dbReference>
<evidence type="ECO:0000313" key="3">
    <source>
        <dbReference type="RefSeq" id="XP_023938587.2"/>
    </source>
</evidence>
<protein>
    <submittedName>
        <fullName evidence="3">Uncharacterized protein LOC112046243</fullName>
    </submittedName>
</protein>
<feature type="region of interest" description="Disordered" evidence="1">
    <location>
        <begin position="139"/>
        <end position="159"/>
    </location>
</feature>
<keyword evidence="2" id="KW-1185">Reference proteome</keyword>
<accession>A0A6J1N097</accession>
<name>A0A6J1N097_BICAN</name>
<feature type="compositionally biased region" description="Basic residues" evidence="1">
    <location>
        <begin position="148"/>
        <end position="159"/>
    </location>
</feature>
<dbReference type="GO" id="GO:0004252">
    <property type="term" value="F:serine-type endopeptidase activity"/>
    <property type="evidence" value="ECO:0007669"/>
    <property type="project" value="InterPro"/>
</dbReference>
<dbReference type="Proteomes" id="UP001652582">
    <property type="component" value="Chromosome 10"/>
</dbReference>